<evidence type="ECO:0000313" key="1">
    <source>
        <dbReference type="EMBL" id="ETX26439.1"/>
    </source>
</evidence>
<accession>X7F2Z6</accession>
<dbReference type="eggNOG" id="ENOG50316U7">
    <property type="taxonomic scope" value="Bacteria"/>
</dbReference>
<organism evidence="1 2">
    <name type="scientific">Roseivivax isoporae LMG 25204</name>
    <dbReference type="NCBI Taxonomy" id="1449351"/>
    <lineage>
        <taxon>Bacteria</taxon>
        <taxon>Pseudomonadati</taxon>
        <taxon>Pseudomonadota</taxon>
        <taxon>Alphaproteobacteria</taxon>
        <taxon>Rhodobacterales</taxon>
        <taxon>Roseobacteraceae</taxon>
        <taxon>Roseivivax</taxon>
    </lineage>
</organism>
<sequence length="116" mass="13067">MVKNLAKFQRRMRAIPLSVRLEVVRQLEKEADKIVKLMKAFAPKGATRQLVESIGWTWGDAPKGAITVGKVARNEYDRIAITIYAGGGDAFYAKFQEFGTVNMAANPFFFPVWRAE</sequence>
<dbReference type="RefSeq" id="WP_043775815.1">
    <property type="nucleotide sequence ID" value="NZ_JAME01000130.1"/>
</dbReference>
<dbReference type="AlphaFoldDB" id="X7F2Z6"/>
<dbReference type="Pfam" id="PF04883">
    <property type="entry name" value="HK97-gp10_like"/>
    <property type="match status" value="1"/>
</dbReference>
<dbReference type="EMBL" id="JAME01000130">
    <property type="protein sequence ID" value="ETX26439.1"/>
    <property type="molecule type" value="Genomic_DNA"/>
</dbReference>
<name>X7F2Z6_9RHOB</name>
<dbReference type="InterPro" id="IPR010064">
    <property type="entry name" value="HK97-gp10_tail"/>
</dbReference>
<gene>
    <name evidence="1" type="ORF">RISW2_03755</name>
</gene>
<proteinExistence type="predicted"/>
<dbReference type="NCBIfam" id="TIGR01725">
    <property type="entry name" value="phge_HK97_gp10"/>
    <property type="match status" value="1"/>
</dbReference>
<reference evidence="1 2" key="1">
    <citation type="submission" date="2014-01" db="EMBL/GenBank/DDBJ databases">
        <title>Roseivivax isoporae LMG 25204 Genome Sequencing.</title>
        <authorList>
            <person name="Lai Q."/>
            <person name="Li G."/>
            <person name="Shao Z."/>
        </authorList>
    </citation>
    <scope>NUCLEOTIDE SEQUENCE [LARGE SCALE GENOMIC DNA]</scope>
    <source>
        <strain evidence="1 2">LMG 25204</strain>
    </source>
</reference>
<comment type="caution">
    <text evidence="1">The sequence shown here is derived from an EMBL/GenBank/DDBJ whole genome shotgun (WGS) entry which is preliminary data.</text>
</comment>
<evidence type="ECO:0008006" key="3">
    <source>
        <dbReference type="Google" id="ProtNLM"/>
    </source>
</evidence>
<protein>
    <recommendedName>
        <fullName evidence="3">HK97 gp10 family phage protein</fullName>
    </recommendedName>
</protein>
<keyword evidence="2" id="KW-1185">Reference proteome</keyword>
<evidence type="ECO:0000313" key="2">
    <source>
        <dbReference type="Proteomes" id="UP000023430"/>
    </source>
</evidence>
<dbReference type="Proteomes" id="UP000023430">
    <property type="component" value="Unassembled WGS sequence"/>
</dbReference>
<feature type="non-terminal residue" evidence="1">
    <location>
        <position position="116"/>
    </location>
</feature>